<accession>A0A2N9ALY2</accession>
<organism evidence="2 3">
    <name type="scientific">Methylorubrum extorquens</name>
    <name type="common">Methylobacterium dichloromethanicum</name>
    <name type="synonym">Methylobacterium extorquens</name>
    <dbReference type="NCBI Taxonomy" id="408"/>
    <lineage>
        <taxon>Bacteria</taxon>
        <taxon>Pseudomonadati</taxon>
        <taxon>Pseudomonadota</taxon>
        <taxon>Alphaproteobacteria</taxon>
        <taxon>Hyphomicrobiales</taxon>
        <taxon>Methylobacteriaceae</taxon>
        <taxon>Methylorubrum</taxon>
    </lineage>
</organism>
<feature type="region of interest" description="Disordered" evidence="1">
    <location>
        <begin position="1"/>
        <end position="26"/>
    </location>
</feature>
<protein>
    <submittedName>
        <fullName evidence="2">Uncharacterized protein</fullName>
    </submittedName>
</protein>
<feature type="compositionally biased region" description="Basic and acidic residues" evidence="1">
    <location>
        <begin position="1"/>
        <end position="10"/>
    </location>
</feature>
<feature type="compositionally biased region" description="Polar residues" evidence="1">
    <location>
        <begin position="11"/>
        <end position="26"/>
    </location>
</feature>
<dbReference type="EMBL" id="LT962688">
    <property type="protein sequence ID" value="SOR28376.1"/>
    <property type="molecule type" value="Genomic_DNA"/>
</dbReference>
<dbReference type="AlphaFoldDB" id="A0A2N9ALY2"/>
<evidence type="ECO:0000256" key="1">
    <source>
        <dbReference type="SAM" id="MobiDB-lite"/>
    </source>
</evidence>
<reference evidence="3" key="1">
    <citation type="submission" date="2017-10" db="EMBL/GenBank/DDBJ databases">
        <authorList>
            <person name="Regsiter A."/>
            <person name="William W."/>
        </authorList>
    </citation>
    <scope>NUCLEOTIDE SEQUENCE [LARGE SCALE GENOMIC DNA]</scope>
</reference>
<evidence type="ECO:0000313" key="3">
    <source>
        <dbReference type="Proteomes" id="UP000233769"/>
    </source>
</evidence>
<dbReference type="Proteomes" id="UP000233769">
    <property type="component" value="Chromosome tk0001"/>
</dbReference>
<proteinExistence type="predicted"/>
<name>A0A2N9ALY2_METEX</name>
<sequence>MATNCRDKATRQSPYIKNNSNKFIFS</sequence>
<gene>
    <name evidence="2" type="ORF">TK0001_1774</name>
</gene>
<evidence type="ECO:0000313" key="2">
    <source>
        <dbReference type="EMBL" id="SOR28376.1"/>
    </source>
</evidence>